<dbReference type="Proteomes" id="UP000594261">
    <property type="component" value="Chromosome 2"/>
</dbReference>
<proteinExistence type="predicted"/>
<protein>
    <submittedName>
        <fullName evidence="1">Uncharacterized protein</fullName>
    </submittedName>
</protein>
<sequence length="164" mass="19118">MEIDAADRDRTCFLCADIPHNAVRLDCWRRQDGNKFPIPACRTFVCAYPNTKGRKNCATQFLSNSGAKDYYSFVRWNDSLRTLEYLDERTPESSNWIVGKCPICQGHIRGVEVIDTVRQYYNAQVRGCYYNGCTFEGNFIAMQHHVLEYHHDPPLEEEEWVIPQ</sequence>
<keyword evidence="2" id="KW-1185">Reference proteome</keyword>
<dbReference type="InterPro" id="IPR012866">
    <property type="entry name" value="DUF1644"/>
</dbReference>
<dbReference type="PANTHER" id="PTHR31197:SF5">
    <property type="entry name" value="OS01G0612600 PROTEIN"/>
    <property type="match status" value="1"/>
</dbReference>
<accession>A0A7N2L1G2</accession>
<evidence type="ECO:0000313" key="1">
    <source>
        <dbReference type="EnsemblPlants" id="QL02p087606:mrna:CDS:1"/>
    </source>
</evidence>
<dbReference type="Pfam" id="PF07800">
    <property type="entry name" value="DUF1644"/>
    <property type="match status" value="1"/>
</dbReference>
<reference evidence="1" key="2">
    <citation type="submission" date="2021-01" db="UniProtKB">
        <authorList>
            <consortium name="EnsemblPlants"/>
        </authorList>
    </citation>
    <scope>IDENTIFICATION</scope>
</reference>
<organism evidence="1 2">
    <name type="scientific">Quercus lobata</name>
    <name type="common">Valley oak</name>
    <dbReference type="NCBI Taxonomy" id="97700"/>
    <lineage>
        <taxon>Eukaryota</taxon>
        <taxon>Viridiplantae</taxon>
        <taxon>Streptophyta</taxon>
        <taxon>Embryophyta</taxon>
        <taxon>Tracheophyta</taxon>
        <taxon>Spermatophyta</taxon>
        <taxon>Magnoliopsida</taxon>
        <taxon>eudicotyledons</taxon>
        <taxon>Gunneridae</taxon>
        <taxon>Pentapetalae</taxon>
        <taxon>rosids</taxon>
        <taxon>fabids</taxon>
        <taxon>Fagales</taxon>
        <taxon>Fagaceae</taxon>
        <taxon>Quercus</taxon>
    </lineage>
</organism>
<name>A0A7N2L1G2_QUELO</name>
<evidence type="ECO:0000313" key="2">
    <source>
        <dbReference type="Proteomes" id="UP000594261"/>
    </source>
</evidence>
<dbReference type="EnsemblPlants" id="QL02p087606:mrna">
    <property type="protein sequence ID" value="QL02p087606:mrna:CDS:1"/>
    <property type="gene ID" value="QL02p087606"/>
</dbReference>
<dbReference type="Gramene" id="QL02p087606:mrna">
    <property type="protein sequence ID" value="QL02p087606:mrna:CDS:1"/>
    <property type="gene ID" value="QL02p087606"/>
</dbReference>
<dbReference type="PANTHER" id="PTHR31197">
    <property type="entry name" value="OS01G0612600 PROTEIN"/>
    <property type="match status" value="1"/>
</dbReference>
<dbReference type="AlphaFoldDB" id="A0A7N2L1G2"/>
<dbReference type="InParanoid" id="A0A7N2L1G2"/>
<reference evidence="2" key="1">
    <citation type="journal article" date="2016" name="G3 (Bethesda)">
        <title>First Draft Assembly and Annotation of the Genome of a California Endemic Oak Quercus lobata Nee (Fagaceae).</title>
        <authorList>
            <person name="Sork V.L."/>
            <person name="Fitz-Gibbon S.T."/>
            <person name="Puiu D."/>
            <person name="Crepeau M."/>
            <person name="Gugger P.F."/>
            <person name="Sherman R."/>
            <person name="Stevens K."/>
            <person name="Langley C.H."/>
            <person name="Pellegrini M."/>
            <person name="Salzberg S.L."/>
        </authorList>
    </citation>
    <scope>NUCLEOTIDE SEQUENCE [LARGE SCALE GENOMIC DNA]</scope>
    <source>
        <strain evidence="2">cv. SW786</strain>
    </source>
</reference>